<dbReference type="InterPro" id="IPR000524">
    <property type="entry name" value="Tscrpt_reg_HTH_GntR"/>
</dbReference>
<dbReference type="InterPro" id="IPR004839">
    <property type="entry name" value="Aminotransferase_I/II_large"/>
</dbReference>
<dbReference type="Gene3D" id="1.10.10.10">
    <property type="entry name" value="Winged helix-like DNA-binding domain superfamily/Winged helix DNA-binding domain"/>
    <property type="match status" value="1"/>
</dbReference>
<dbReference type="InterPro" id="IPR036390">
    <property type="entry name" value="WH_DNA-bd_sf"/>
</dbReference>
<dbReference type="Gene3D" id="3.90.1150.10">
    <property type="entry name" value="Aspartate Aminotransferase, domain 1"/>
    <property type="match status" value="1"/>
</dbReference>
<dbReference type="Proteomes" id="UP000244081">
    <property type="component" value="Unassembled WGS sequence"/>
</dbReference>
<dbReference type="Pfam" id="PF00155">
    <property type="entry name" value="Aminotran_1_2"/>
    <property type="match status" value="1"/>
</dbReference>
<keyword evidence="5" id="KW-0804">Transcription</keyword>
<evidence type="ECO:0000313" key="7">
    <source>
        <dbReference type="EMBL" id="PTW62574.1"/>
    </source>
</evidence>
<dbReference type="Pfam" id="PF00392">
    <property type="entry name" value="GntR"/>
    <property type="match status" value="1"/>
</dbReference>
<organism evidence="7 8">
    <name type="scientific">Breoghania corrubedonensis</name>
    <dbReference type="NCBI Taxonomy" id="665038"/>
    <lineage>
        <taxon>Bacteria</taxon>
        <taxon>Pseudomonadati</taxon>
        <taxon>Pseudomonadota</taxon>
        <taxon>Alphaproteobacteria</taxon>
        <taxon>Hyphomicrobiales</taxon>
        <taxon>Stappiaceae</taxon>
        <taxon>Breoghania</taxon>
    </lineage>
</organism>
<dbReference type="SUPFAM" id="SSF53383">
    <property type="entry name" value="PLP-dependent transferases"/>
    <property type="match status" value="1"/>
</dbReference>
<dbReference type="EMBL" id="QAYG01000001">
    <property type="protein sequence ID" value="PTW62574.1"/>
    <property type="molecule type" value="Genomic_DNA"/>
</dbReference>
<evidence type="ECO:0000256" key="2">
    <source>
        <dbReference type="ARBA" id="ARBA00022898"/>
    </source>
</evidence>
<evidence type="ECO:0000313" key="8">
    <source>
        <dbReference type="Proteomes" id="UP000244081"/>
    </source>
</evidence>
<comment type="similarity">
    <text evidence="1">In the C-terminal section; belongs to the class-I pyridoxal-phosphate-dependent aminotransferase family.</text>
</comment>
<dbReference type="InterPro" id="IPR051446">
    <property type="entry name" value="HTH_trans_reg/aminotransferase"/>
</dbReference>
<dbReference type="GO" id="GO:0030170">
    <property type="term" value="F:pyridoxal phosphate binding"/>
    <property type="evidence" value="ECO:0007669"/>
    <property type="project" value="InterPro"/>
</dbReference>
<keyword evidence="8" id="KW-1185">Reference proteome</keyword>
<reference evidence="7 8" key="1">
    <citation type="submission" date="2018-04" db="EMBL/GenBank/DDBJ databases">
        <title>Genomic Encyclopedia of Archaeal and Bacterial Type Strains, Phase II (KMG-II): from individual species to whole genera.</title>
        <authorList>
            <person name="Goeker M."/>
        </authorList>
    </citation>
    <scope>NUCLEOTIDE SEQUENCE [LARGE SCALE GENOMIC DNA]</scope>
    <source>
        <strain evidence="7 8">DSM 23382</strain>
    </source>
</reference>
<keyword evidence="3" id="KW-0805">Transcription regulation</keyword>
<dbReference type="GO" id="GO:0003700">
    <property type="term" value="F:DNA-binding transcription factor activity"/>
    <property type="evidence" value="ECO:0007669"/>
    <property type="project" value="InterPro"/>
</dbReference>
<dbReference type="AlphaFoldDB" id="A0A2T5VFP3"/>
<name>A0A2T5VFP3_9HYPH</name>
<evidence type="ECO:0000256" key="3">
    <source>
        <dbReference type="ARBA" id="ARBA00023015"/>
    </source>
</evidence>
<dbReference type="InterPro" id="IPR015422">
    <property type="entry name" value="PyrdxlP-dep_Trfase_small"/>
</dbReference>
<dbReference type="CDD" id="cd07377">
    <property type="entry name" value="WHTH_GntR"/>
    <property type="match status" value="1"/>
</dbReference>
<dbReference type="RefSeq" id="WP_107988124.1">
    <property type="nucleotide sequence ID" value="NZ_QAYG01000001.1"/>
</dbReference>
<dbReference type="PANTHER" id="PTHR46577:SF2">
    <property type="entry name" value="TRANSCRIPTIONAL REGULATORY PROTEIN"/>
    <property type="match status" value="1"/>
</dbReference>
<evidence type="ECO:0000259" key="6">
    <source>
        <dbReference type="PROSITE" id="PS50949"/>
    </source>
</evidence>
<dbReference type="InterPro" id="IPR036388">
    <property type="entry name" value="WH-like_DNA-bd_sf"/>
</dbReference>
<feature type="domain" description="HTH gntR-type" evidence="6">
    <location>
        <begin position="27"/>
        <end position="95"/>
    </location>
</feature>
<dbReference type="PROSITE" id="PS50949">
    <property type="entry name" value="HTH_GNTR"/>
    <property type="match status" value="1"/>
</dbReference>
<dbReference type="GO" id="GO:0003677">
    <property type="term" value="F:DNA binding"/>
    <property type="evidence" value="ECO:0007669"/>
    <property type="project" value="UniProtKB-KW"/>
</dbReference>
<dbReference type="PANTHER" id="PTHR46577">
    <property type="entry name" value="HTH-TYPE TRANSCRIPTIONAL REGULATORY PROTEIN GABR"/>
    <property type="match status" value="1"/>
</dbReference>
<evidence type="ECO:0000256" key="5">
    <source>
        <dbReference type="ARBA" id="ARBA00023163"/>
    </source>
</evidence>
<comment type="caution">
    <text evidence="7">The sequence shown here is derived from an EMBL/GenBank/DDBJ whole genome shotgun (WGS) entry which is preliminary data.</text>
</comment>
<accession>A0A2T5VFP3</accession>
<gene>
    <name evidence="7" type="ORF">C8N35_101620</name>
</gene>
<keyword evidence="4" id="KW-0238">DNA-binding</keyword>
<dbReference type="OrthoDB" id="9802328at2"/>
<dbReference type="InterPro" id="IPR015421">
    <property type="entry name" value="PyrdxlP-dep_Trfase_major"/>
</dbReference>
<dbReference type="Gene3D" id="3.40.640.10">
    <property type="entry name" value="Type I PLP-dependent aspartate aminotransferase-like (Major domain)"/>
    <property type="match status" value="1"/>
</dbReference>
<evidence type="ECO:0000256" key="4">
    <source>
        <dbReference type="ARBA" id="ARBA00023125"/>
    </source>
</evidence>
<keyword evidence="2" id="KW-0663">Pyridoxal phosphate</keyword>
<dbReference type="SUPFAM" id="SSF46785">
    <property type="entry name" value="Winged helix' DNA-binding domain"/>
    <property type="match status" value="1"/>
</dbReference>
<protein>
    <submittedName>
        <fullName evidence="7">GntR family transcriptional regulator</fullName>
    </submittedName>
</protein>
<sequence length="487" mass="53261">MPRREGEWKGEPGVVRGSLAVPETGRVTRAGRIVEHVSGLLSAGAYKPGERLPSVRQAAREQGVSKNTMAEAYDRLVAQGLLEARPGSGYYVAPFELRRPTQPAPHIVSAIDVVSLLREQLDPHYEVRPGDGRPPSLWTEGSELKRFFSSFKTGNPEAVEFGYGSGWGYGPLRDRLRMMLLERSIAVEPDGLLLTNGVNHGLDLIIRHLIEPGDTVFVDDPGYYPLFGKLTLAKARMIGIRRAPDGPDLEDLAAKLALYRPKIFFTQSLAHNPTGSTLSPAVAFGLMQLAERWGVLIVENDALADIVPPTLPRLAALDQLNRVLYVGSFSKTLSASLRCGYVAGLPSLISSLSNLKMLTTVASSDYVERFVFNLIQGGQYLRHLRRLKTRVEEAHKASKAALETAGLTVRPTVTPGFYLWAEFPGESDELEICRSASERGIFLAPGQVFTPDRKARGAAAIRVNVAYGTDPRFTAFLREKVDAISAG</sequence>
<dbReference type="SMART" id="SM00345">
    <property type="entry name" value="HTH_GNTR"/>
    <property type="match status" value="1"/>
</dbReference>
<proteinExistence type="inferred from homology"/>
<dbReference type="CDD" id="cd00609">
    <property type="entry name" value="AAT_like"/>
    <property type="match status" value="1"/>
</dbReference>
<evidence type="ECO:0000256" key="1">
    <source>
        <dbReference type="ARBA" id="ARBA00005384"/>
    </source>
</evidence>
<dbReference type="InterPro" id="IPR015424">
    <property type="entry name" value="PyrdxlP-dep_Trfase"/>
</dbReference>